<proteinExistence type="predicted"/>
<feature type="transmembrane region" description="Helical" evidence="1">
    <location>
        <begin position="89"/>
        <end position="114"/>
    </location>
</feature>
<keyword evidence="1" id="KW-1133">Transmembrane helix</keyword>
<keyword evidence="1" id="KW-0472">Membrane</keyword>
<protein>
    <submittedName>
        <fullName evidence="2">Uncharacterized protein</fullName>
    </submittedName>
</protein>
<gene>
    <name evidence="2" type="ORF">Q9L58_008397</name>
</gene>
<evidence type="ECO:0000313" key="2">
    <source>
        <dbReference type="EMBL" id="KAL0632729.1"/>
    </source>
</evidence>
<accession>A0ABR3G9W3</accession>
<keyword evidence="1" id="KW-0812">Transmembrane</keyword>
<feature type="non-terminal residue" evidence="2">
    <location>
        <position position="132"/>
    </location>
</feature>
<comment type="caution">
    <text evidence="2">The sequence shown here is derived from an EMBL/GenBank/DDBJ whole genome shotgun (WGS) entry which is preliminary data.</text>
</comment>
<reference evidence="2 3" key="1">
    <citation type="submission" date="2024-02" db="EMBL/GenBank/DDBJ databases">
        <title>Discinaceae phylogenomics.</title>
        <authorList>
            <person name="Dirks A.C."/>
            <person name="James T.Y."/>
        </authorList>
    </citation>
    <scope>NUCLEOTIDE SEQUENCE [LARGE SCALE GENOMIC DNA]</scope>
    <source>
        <strain evidence="2 3">ACD0624</strain>
    </source>
</reference>
<dbReference type="EMBL" id="JBBBZM010000154">
    <property type="protein sequence ID" value="KAL0632729.1"/>
    <property type="molecule type" value="Genomic_DNA"/>
</dbReference>
<dbReference type="Proteomes" id="UP001447188">
    <property type="component" value="Unassembled WGS sequence"/>
</dbReference>
<name>A0ABR3G9W3_9PEZI</name>
<keyword evidence="3" id="KW-1185">Reference proteome</keyword>
<evidence type="ECO:0000313" key="3">
    <source>
        <dbReference type="Proteomes" id="UP001447188"/>
    </source>
</evidence>
<evidence type="ECO:0000256" key="1">
    <source>
        <dbReference type="SAM" id="Phobius"/>
    </source>
</evidence>
<organism evidence="2 3">
    <name type="scientific">Discina gigas</name>
    <dbReference type="NCBI Taxonomy" id="1032678"/>
    <lineage>
        <taxon>Eukaryota</taxon>
        <taxon>Fungi</taxon>
        <taxon>Dikarya</taxon>
        <taxon>Ascomycota</taxon>
        <taxon>Pezizomycotina</taxon>
        <taxon>Pezizomycetes</taxon>
        <taxon>Pezizales</taxon>
        <taxon>Discinaceae</taxon>
        <taxon>Discina</taxon>
    </lineage>
</organism>
<sequence>MNPASSGALFPGTSALDFCTATFLRRRTTNNIAPTINSAHNPITIPTISPVVVPLTAAGGLDCCGAGAEVSAAGPGGVILGTLEISPAVLVELLVAVVIVELLVVVVVVTPWIVTGVELLPQEVFRKTTLPE</sequence>